<reference evidence="2" key="2">
    <citation type="submission" date="2013-04" db="UniProtKB">
        <authorList>
            <consortium name="EnsemblPlants"/>
        </authorList>
    </citation>
    <scope>IDENTIFICATION</scope>
</reference>
<dbReference type="Proteomes" id="UP000006038">
    <property type="component" value="Chromosome 1"/>
</dbReference>
<sequence length="178" mass="19733">MAHGGSPDEKRSASLEALNAKAKVLGARHNVPVAMVYPGDNGEQQYWPSREWVEKIYRRYRKLPEKDRREYSRSVTQNQAADLARELLRSIDASLAAVSDRIRELQPPPQDVGEVEQQLITPEQPGSFMVESQDHGSVGSDAHDMDRENAMPPNAVAPMEEESAAPGEDVVMTDQVPA</sequence>
<accession>J3L710</accession>
<evidence type="ECO:0000313" key="3">
    <source>
        <dbReference type="Proteomes" id="UP000006038"/>
    </source>
</evidence>
<dbReference type="HOGENOM" id="CLU_1512831_0_0_1"/>
<dbReference type="GO" id="GO:0046983">
    <property type="term" value="F:protein dimerization activity"/>
    <property type="evidence" value="ECO:0007669"/>
    <property type="project" value="InterPro"/>
</dbReference>
<evidence type="ECO:0008006" key="4">
    <source>
        <dbReference type="Google" id="ProtNLM"/>
    </source>
</evidence>
<name>J3L710_ORYBR</name>
<dbReference type="EnsemblPlants" id="OB01G50160.1">
    <property type="protein sequence ID" value="OB01G50160.1"/>
    <property type="gene ID" value="OB01G50160"/>
</dbReference>
<reference evidence="2" key="1">
    <citation type="journal article" date="2013" name="Nat. Commun.">
        <title>Whole-genome sequencing of Oryza brachyantha reveals mechanisms underlying Oryza genome evolution.</title>
        <authorList>
            <person name="Chen J."/>
            <person name="Huang Q."/>
            <person name="Gao D."/>
            <person name="Wang J."/>
            <person name="Lang Y."/>
            <person name="Liu T."/>
            <person name="Li B."/>
            <person name="Bai Z."/>
            <person name="Luis Goicoechea J."/>
            <person name="Liang C."/>
            <person name="Chen C."/>
            <person name="Zhang W."/>
            <person name="Sun S."/>
            <person name="Liao Y."/>
            <person name="Zhang X."/>
            <person name="Yang L."/>
            <person name="Song C."/>
            <person name="Wang M."/>
            <person name="Shi J."/>
            <person name="Liu G."/>
            <person name="Liu J."/>
            <person name="Zhou H."/>
            <person name="Zhou W."/>
            <person name="Yu Q."/>
            <person name="An N."/>
            <person name="Chen Y."/>
            <person name="Cai Q."/>
            <person name="Wang B."/>
            <person name="Liu B."/>
            <person name="Min J."/>
            <person name="Huang Y."/>
            <person name="Wu H."/>
            <person name="Li Z."/>
            <person name="Zhang Y."/>
            <person name="Yin Y."/>
            <person name="Song W."/>
            <person name="Jiang J."/>
            <person name="Jackson S.A."/>
            <person name="Wing R.A."/>
            <person name="Wang J."/>
            <person name="Chen M."/>
        </authorList>
    </citation>
    <scope>NUCLEOTIDE SEQUENCE [LARGE SCALE GENOMIC DNA]</scope>
    <source>
        <strain evidence="2">cv. IRGC 101232</strain>
    </source>
</reference>
<protein>
    <recommendedName>
        <fullName evidence="4">MADS-box domain-containing protein</fullName>
    </recommendedName>
</protein>
<dbReference type="Gramene" id="OB01G50160.1">
    <property type="protein sequence ID" value="OB01G50160.1"/>
    <property type="gene ID" value="OB01G50160"/>
</dbReference>
<organism evidence="2">
    <name type="scientific">Oryza brachyantha</name>
    <name type="common">malo sina</name>
    <dbReference type="NCBI Taxonomy" id="4533"/>
    <lineage>
        <taxon>Eukaryota</taxon>
        <taxon>Viridiplantae</taxon>
        <taxon>Streptophyta</taxon>
        <taxon>Embryophyta</taxon>
        <taxon>Tracheophyta</taxon>
        <taxon>Spermatophyta</taxon>
        <taxon>Magnoliopsida</taxon>
        <taxon>Liliopsida</taxon>
        <taxon>Poales</taxon>
        <taxon>Poaceae</taxon>
        <taxon>BOP clade</taxon>
        <taxon>Oryzoideae</taxon>
        <taxon>Oryzeae</taxon>
        <taxon>Oryzinae</taxon>
        <taxon>Oryza</taxon>
    </lineage>
</organism>
<proteinExistence type="predicted"/>
<dbReference type="AlphaFoldDB" id="J3L710"/>
<dbReference type="GO" id="GO:0003677">
    <property type="term" value="F:DNA binding"/>
    <property type="evidence" value="ECO:0007669"/>
    <property type="project" value="InterPro"/>
</dbReference>
<keyword evidence="3" id="KW-1185">Reference proteome</keyword>
<dbReference type="SUPFAM" id="SSF55455">
    <property type="entry name" value="SRF-like"/>
    <property type="match status" value="1"/>
</dbReference>
<evidence type="ECO:0000256" key="1">
    <source>
        <dbReference type="SAM" id="MobiDB-lite"/>
    </source>
</evidence>
<evidence type="ECO:0000313" key="2">
    <source>
        <dbReference type="EnsemblPlants" id="OB01G50160.1"/>
    </source>
</evidence>
<feature type="region of interest" description="Disordered" evidence="1">
    <location>
        <begin position="105"/>
        <end position="178"/>
    </location>
</feature>
<dbReference type="InterPro" id="IPR036879">
    <property type="entry name" value="TF_MADSbox_sf"/>
</dbReference>